<protein>
    <submittedName>
        <fullName evidence="2">Uncharacterized protein</fullName>
    </submittedName>
</protein>
<feature type="signal peptide" evidence="1">
    <location>
        <begin position="1"/>
        <end position="28"/>
    </location>
</feature>
<dbReference type="Proteomes" id="UP000886749">
    <property type="component" value="Unassembled WGS sequence"/>
</dbReference>
<name>A0A9D1DCJ9_9FIRM</name>
<keyword evidence="1" id="KW-0732">Signal</keyword>
<proteinExistence type="predicted"/>
<evidence type="ECO:0000313" key="2">
    <source>
        <dbReference type="EMBL" id="HIR40424.1"/>
    </source>
</evidence>
<dbReference type="EMBL" id="DVGY01000030">
    <property type="protein sequence ID" value="HIR40424.1"/>
    <property type="molecule type" value="Genomic_DNA"/>
</dbReference>
<evidence type="ECO:0000256" key="1">
    <source>
        <dbReference type="SAM" id="SignalP"/>
    </source>
</evidence>
<reference evidence="2" key="1">
    <citation type="submission" date="2020-10" db="EMBL/GenBank/DDBJ databases">
        <authorList>
            <person name="Gilroy R."/>
        </authorList>
    </citation>
    <scope>NUCLEOTIDE SEQUENCE</scope>
    <source>
        <strain evidence="2">CHK184-25365</strain>
    </source>
</reference>
<comment type="caution">
    <text evidence="2">The sequence shown here is derived from an EMBL/GenBank/DDBJ whole genome shotgun (WGS) entry which is preliminary data.</text>
</comment>
<sequence length="60" mass="6488">MKSRRFSMKIVALACAFGLAFGVCVSMALGNSLEAKIASDIEAMPKGTTTTMYYTYEVNP</sequence>
<dbReference type="AlphaFoldDB" id="A0A9D1DCJ9"/>
<evidence type="ECO:0000313" key="3">
    <source>
        <dbReference type="Proteomes" id="UP000886749"/>
    </source>
</evidence>
<reference evidence="2" key="2">
    <citation type="journal article" date="2021" name="PeerJ">
        <title>Extensive microbial diversity within the chicken gut microbiome revealed by metagenomics and culture.</title>
        <authorList>
            <person name="Gilroy R."/>
            <person name="Ravi A."/>
            <person name="Getino M."/>
            <person name="Pursley I."/>
            <person name="Horton D.L."/>
            <person name="Alikhan N.F."/>
            <person name="Baker D."/>
            <person name="Gharbi K."/>
            <person name="Hall N."/>
            <person name="Watson M."/>
            <person name="Adriaenssens E.M."/>
            <person name="Foster-Nyarko E."/>
            <person name="Jarju S."/>
            <person name="Secka A."/>
            <person name="Antonio M."/>
            <person name="Oren A."/>
            <person name="Chaudhuri R.R."/>
            <person name="La Ragione R."/>
            <person name="Hildebrand F."/>
            <person name="Pallen M.J."/>
        </authorList>
    </citation>
    <scope>NUCLEOTIDE SEQUENCE</scope>
    <source>
        <strain evidence="2">CHK184-25365</strain>
    </source>
</reference>
<feature type="chain" id="PRO_5038779328" evidence="1">
    <location>
        <begin position="29"/>
        <end position="60"/>
    </location>
</feature>
<accession>A0A9D1DCJ9</accession>
<gene>
    <name evidence="2" type="ORF">IAB36_01190</name>
</gene>
<organism evidence="2 3">
    <name type="scientific">Candidatus Egerieicola pullicola</name>
    <dbReference type="NCBI Taxonomy" id="2840775"/>
    <lineage>
        <taxon>Bacteria</taxon>
        <taxon>Bacillati</taxon>
        <taxon>Bacillota</taxon>
        <taxon>Clostridia</taxon>
        <taxon>Eubacteriales</taxon>
        <taxon>Oscillospiraceae</taxon>
        <taxon>Oscillospiraceae incertae sedis</taxon>
        <taxon>Candidatus Egerieicola</taxon>
    </lineage>
</organism>